<dbReference type="RefSeq" id="WP_196287015.1">
    <property type="nucleotide sequence ID" value="NZ_JADQDP010000003.1"/>
</dbReference>
<dbReference type="EMBL" id="JADQDP010000003">
    <property type="protein sequence ID" value="MBF9142665.1"/>
    <property type="molecule type" value="Genomic_DNA"/>
</dbReference>
<evidence type="ECO:0000256" key="1">
    <source>
        <dbReference type="SAM" id="SignalP"/>
    </source>
</evidence>
<sequence>MRKILGFFALLLLASSSAFAQAPAASTRSAALQYEHCILVASSRDYDQVELNYGQHGKGGSSDAAMMRTDQEVRKLRSAVAALNYLSTLGWECIGVSTIPSNTITDQTGYLLRRAK</sequence>
<comment type="caution">
    <text evidence="2">The sequence shown here is derived from an EMBL/GenBank/DDBJ whole genome shotgun (WGS) entry which is preliminary data.</text>
</comment>
<reference evidence="2 3" key="1">
    <citation type="submission" date="2020-11" db="EMBL/GenBank/DDBJ databases">
        <authorList>
            <person name="Kim M.K."/>
        </authorList>
    </citation>
    <scope>NUCLEOTIDE SEQUENCE [LARGE SCALE GENOMIC DNA]</scope>
    <source>
        <strain evidence="2 3">BT439</strain>
    </source>
</reference>
<gene>
    <name evidence="2" type="ORF">I2I01_13540</name>
</gene>
<keyword evidence="1" id="KW-0732">Signal</keyword>
<protein>
    <submittedName>
        <fullName evidence="2">Uncharacterized protein</fullName>
    </submittedName>
</protein>
<evidence type="ECO:0000313" key="2">
    <source>
        <dbReference type="EMBL" id="MBF9142665.1"/>
    </source>
</evidence>
<evidence type="ECO:0000313" key="3">
    <source>
        <dbReference type="Proteomes" id="UP000645610"/>
    </source>
</evidence>
<feature type="chain" id="PRO_5037369731" evidence="1">
    <location>
        <begin position="21"/>
        <end position="116"/>
    </location>
</feature>
<proteinExistence type="predicted"/>
<name>A0A931FLB5_9BACT</name>
<keyword evidence="3" id="KW-1185">Reference proteome</keyword>
<organism evidence="2 3">
    <name type="scientific">Hymenobacter properus</name>
    <dbReference type="NCBI Taxonomy" id="2791026"/>
    <lineage>
        <taxon>Bacteria</taxon>
        <taxon>Pseudomonadati</taxon>
        <taxon>Bacteroidota</taxon>
        <taxon>Cytophagia</taxon>
        <taxon>Cytophagales</taxon>
        <taxon>Hymenobacteraceae</taxon>
        <taxon>Hymenobacter</taxon>
    </lineage>
</organism>
<dbReference type="Proteomes" id="UP000645610">
    <property type="component" value="Unassembled WGS sequence"/>
</dbReference>
<accession>A0A931FLB5</accession>
<dbReference type="AlphaFoldDB" id="A0A931FLB5"/>
<feature type="signal peptide" evidence="1">
    <location>
        <begin position="1"/>
        <end position="20"/>
    </location>
</feature>